<dbReference type="EC" id="3.1.1.-" evidence="3"/>
<name>A0AAV9HKC3_9PEZI</name>
<dbReference type="PANTHER" id="PTHR43918">
    <property type="entry name" value="ACETYLCHOLINESTERASE"/>
    <property type="match status" value="1"/>
</dbReference>
<dbReference type="PROSITE" id="PS00122">
    <property type="entry name" value="CARBOXYLESTERASE_B_1"/>
    <property type="match status" value="1"/>
</dbReference>
<evidence type="ECO:0000259" key="4">
    <source>
        <dbReference type="Pfam" id="PF00135"/>
    </source>
</evidence>
<dbReference type="PANTHER" id="PTHR43918:SF4">
    <property type="entry name" value="CARBOXYLIC ESTER HYDROLASE"/>
    <property type="match status" value="1"/>
</dbReference>
<dbReference type="InterPro" id="IPR002018">
    <property type="entry name" value="CarbesteraseB"/>
</dbReference>
<dbReference type="Pfam" id="PF00135">
    <property type="entry name" value="COesterase"/>
    <property type="match status" value="1"/>
</dbReference>
<dbReference type="InterPro" id="IPR050654">
    <property type="entry name" value="AChE-related_enzymes"/>
</dbReference>
<dbReference type="InterPro" id="IPR029058">
    <property type="entry name" value="AB_hydrolase_fold"/>
</dbReference>
<evidence type="ECO:0000256" key="2">
    <source>
        <dbReference type="ARBA" id="ARBA00022801"/>
    </source>
</evidence>
<gene>
    <name evidence="5" type="ORF">QBC42DRAFT_180163</name>
</gene>
<dbReference type="GO" id="GO:0052689">
    <property type="term" value="F:carboxylic ester hydrolase activity"/>
    <property type="evidence" value="ECO:0007669"/>
    <property type="project" value="TreeGrafter"/>
</dbReference>
<dbReference type="Proteomes" id="UP001321749">
    <property type="component" value="Unassembled WGS sequence"/>
</dbReference>
<dbReference type="EMBL" id="MU865004">
    <property type="protein sequence ID" value="KAK4460823.1"/>
    <property type="molecule type" value="Genomic_DNA"/>
</dbReference>
<dbReference type="InterPro" id="IPR019819">
    <property type="entry name" value="Carboxylesterase_B_CS"/>
</dbReference>
<evidence type="ECO:0000313" key="6">
    <source>
        <dbReference type="Proteomes" id="UP001321749"/>
    </source>
</evidence>
<comment type="caution">
    <text evidence="5">The sequence shown here is derived from an EMBL/GenBank/DDBJ whole genome shotgun (WGS) entry which is preliminary data.</text>
</comment>
<dbReference type="Gene3D" id="3.40.50.1820">
    <property type="entry name" value="alpha/beta hydrolase"/>
    <property type="match status" value="1"/>
</dbReference>
<comment type="similarity">
    <text evidence="1 3">Belongs to the type-B carboxylesterase/lipase family.</text>
</comment>
<evidence type="ECO:0000313" key="5">
    <source>
        <dbReference type="EMBL" id="KAK4460823.1"/>
    </source>
</evidence>
<dbReference type="InterPro" id="IPR019826">
    <property type="entry name" value="Carboxylesterase_B_AS"/>
</dbReference>
<protein>
    <recommendedName>
        <fullName evidence="3">Carboxylic ester hydrolase</fullName>
        <ecNumber evidence="3">3.1.1.-</ecNumber>
    </recommendedName>
</protein>
<reference evidence="5" key="1">
    <citation type="journal article" date="2023" name="Mol. Phylogenet. Evol.">
        <title>Genome-scale phylogeny and comparative genomics of the fungal order Sordariales.</title>
        <authorList>
            <person name="Hensen N."/>
            <person name="Bonometti L."/>
            <person name="Westerberg I."/>
            <person name="Brannstrom I.O."/>
            <person name="Guillou S."/>
            <person name="Cros-Aarteil S."/>
            <person name="Calhoun S."/>
            <person name="Haridas S."/>
            <person name="Kuo A."/>
            <person name="Mondo S."/>
            <person name="Pangilinan J."/>
            <person name="Riley R."/>
            <person name="LaButti K."/>
            <person name="Andreopoulos B."/>
            <person name="Lipzen A."/>
            <person name="Chen C."/>
            <person name="Yan M."/>
            <person name="Daum C."/>
            <person name="Ng V."/>
            <person name="Clum A."/>
            <person name="Steindorff A."/>
            <person name="Ohm R.A."/>
            <person name="Martin F."/>
            <person name="Silar P."/>
            <person name="Natvig D.O."/>
            <person name="Lalanne C."/>
            <person name="Gautier V."/>
            <person name="Ament-Velasquez S.L."/>
            <person name="Kruys A."/>
            <person name="Hutchinson M.I."/>
            <person name="Powell A.J."/>
            <person name="Barry K."/>
            <person name="Miller A.N."/>
            <person name="Grigoriev I.V."/>
            <person name="Debuchy R."/>
            <person name="Gladieux P."/>
            <person name="Hiltunen Thoren M."/>
            <person name="Johannesson H."/>
        </authorList>
    </citation>
    <scope>NUCLEOTIDE SEQUENCE</scope>
    <source>
        <strain evidence="5">PSN324</strain>
    </source>
</reference>
<keyword evidence="6" id="KW-1185">Reference proteome</keyword>
<dbReference type="SUPFAM" id="SSF53474">
    <property type="entry name" value="alpha/beta-Hydrolases"/>
    <property type="match status" value="1"/>
</dbReference>
<evidence type="ECO:0000256" key="3">
    <source>
        <dbReference type="RuleBase" id="RU361235"/>
    </source>
</evidence>
<sequence length="502" mass="56107">MRYAAGPLGDLRWRAPIEPIRSTGVEKATEFRPICLASNGAYPQAGQDEDCLFVNVWAPANATACSKLPVWVFIQGGGYNALTNANWNGSELVEKSRHNLILVNFNYRVGIWGFLASERVRNDGALNAGLLDQRMLLKWVKKHISSFGGNPDHIVIHGASAGAGSVAMHLVSYGGRDDGLFVGGMVEAIFFPAQPFLSELEWQFDRVAAQAGCGKVDSDKQMACLRQKDVALLQRASRAQPFPGKTLPPNPIFYFTPCVDGDILRDIPYELFGTGQYVKVPMLFGTSNDEGSVFAANASRRSDMATFFENNYPRLTKNDTYSILARYPVLPSVPNHAPWFPTASQAYGDATFICPQTNVLNYLSRRTYSSPSTNSPLYAYRFNVQDERNIATGMGVPHLFDAAAIFGPDNISGDVAHSYRTYNKEVVPRVMAYYISFARALDPNRYRLLGTPKWETWDSGQIGDMKRMLFETGNTQMELLSEEEKDRCRFWEVLGRERMEQR</sequence>
<keyword evidence="2 3" id="KW-0378">Hydrolase</keyword>
<reference evidence="5" key="2">
    <citation type="submission" date="2023-06" db="EMBL/GenBank/DDBJ databases">
        <authorList>
            <consortium name="Lawrence Berkeley National Laboratory"/>
            <person name="Mondo S.J."/>
            <person name="Hensen N."/>
            <person name="Bonometti L."/>
            <person name="Westerberg I."/>
            <person name="Brannstrom I.O."/>
            <person name="Guillou S."/>
            <person name="Cros-Aarteil S."/>
            <person name="Calhoun S."/>
            <person name="Haridas S."/>
            <person name="Kuo A."/>
            <person name="Pangilinan J."/>
            <person name="Riley R."/>
            <person name="Labutti K."/>
            <person name="Andreopoulos B."/>
            <person name="Lipzen A."/>
            <person name="Chen C."/>
            <person name="Yanf M."/>
            <person name="Daum C."/>
            <person name="Ng V."/>
            <person name="Clum A."/>
            <person name="Steindorff A."/>
            <person name="Ohm R."/>
            <person name="Martin F."/>
            <person name="Silar P."/>
            <person name="Natvig D."/>
            <person name="Lalanne C."/>
            <person name="Gautier V."/>
            <person name="Ament-Velasquez S.L."/>
            <person name="Kruys A."/>
            <person name="Hutchinson M.I."/>
            <person name="Powell A.J."/>
            <person name="Barry K."/>
            <person name="Miller A.N."/>
            <person name="Grigoriev I.V."/>
            <person name="Debuchy R."/>
            <person name="Gladieux P."/>
            <person name="Thoren M.H."/>
            <person name="Johannesson H."/>
        </authorList>
    </citation>
    <scope>NUCLEOTIDE SEQUENCE</scope>
    <source>
        <strain evidence="5">PSN324</strain>
    </source>
</reference>
<accession>A0AAV9HKC3</accession>
<dbReference type="AlphaFoldDB" id="A0AAV9HKC3"/>
<dbReference type="PROSITE" id="PS00941">
    <property type="entry name" value="CARBOXYLESTERASE_B_2"/>
    <property type="match status" value="1"/>
</dbReference>
<evidence type="ECO:0000256" key="1">
    <source>
        <dbReference type="ARBA" id="ARBA00005964"/>
    </source>
</evidence>
<organism evidence="5 6">
    <name type="scientific">Cladorrhinum samala</name>
    <dbReference type="NCBI Taxonomy" id="585594"/>
    <lineage>
        <taxon>Eukaryota</taxon>
        <taxon>Fungi</taxon>
        <taxon>Dikarya</taxon>
        <taxon>Ascomycota</taxon>
        <taxon>Pezizomycotina</taxon>
        <taxon>Sordariomycetes</taxon>
        <taxon>Sordariomycetidae</taxon>
        <taxon>Sordariales</taxon>
        <taxon>Podosporaceae</taxon>
        <taxon>Cladorrhinum</taxon>
    </lineage>
</organism>
<proteinExistence type="inferred from homology"/>
<feature type="domain" description="Carboxylesterase type B" evidence="4">
    <location>
        <begin position="1"/>
        <end position="491"/>
    </location>
</feature>